<evidence type="ECO:0000259" key="2">
    <source>
        <dbReference type="PROSITE" id="PS51182"/>
    </source>
</evidence>
<dbReference type="InterPro" id="IPR042201">
    <property type="entry name" value="FH2_Formin_sf"/>
</dbReference>
<proteinExistence type="predicted"/>
<dbReference type="PANTHER" id="PTHR45733:SF31">
    <property type="entry name" value="GENOME ASSEMBLY, CHROMOSOME: II"/>
    <property type="match status" value="1"/>
</dbReference>
<name>A0A7J6NC80_PEROL</name>
<feature type="compositionally biased region" description="Low complexity" evidence="1">
    <location>
        <begin position="1312"/>
        <end position="1327"/>
    </location>
</feature>
<dbReference type="Gene3D" id="1.20.58.2220">
    <property type="entry name" value="Formin, FH2 domain"/>
    <property type="match status" value="1"/>
</dbReference>
<feature type="region of interest" description="Disordered" evidence="1">
    <location>
        <begin position="1301"/>
        <end position="1327"/>
    </location>
</feature>
<dbReference type="SUPFAM" id="SSF101447">
    <property type="entry name" value="Formin homology 2 domain (FH2 domain)"/>
    <property type="match status" value="1"/>
</dbReference>
<dbReference type="InterPro" id="IPR017972">
    <property type="entry name" value="Cyt_P450_CS"/>
</dbReference>
<dbReference type="Pfam" id="PF00067">
    <property type="entry name" value="p450"/>
    <property type="match status" value="1"/>
</dbReference>
<dbReference type="InterPro" id="IPR029021">
    <property type="entry name" value="Prot-tyrosine_phosphatase-like"/>
</dbReference>
<evidence type="ECO:0000313" key="4">
    <source>
        <dbReference type="EMBL" id="KAF4681473.1"/>
    </source>
</evidence>
<evidence type="ECO:0000259" key="3">
    <source>
        <dbReference type="PROSITE" id="PS51444"/>
    </source>
</evidence>
<dbReference type="InterPro" id="IPR014020">
    <property type="entry name" value="Tensin_C2-dom"/>
</dbReference>
<evidence type="ECO:0000256" key="1">
    <source>
        <dbReference type="SAM" id="MobiDB-lite"/>
    </source>
</evidence>
<feature type="domain" description="C2 tensin-type" evidence="2">
    <location>
        <begin position="251"/>
        <end position="391"/>
    </location>
</feature>
<feature type="region of interest" description="Disordered" evidence="1">
    <location>
        <begin position="620"/>
        <end position="665"/>
    </location>
</feature>
<reference evidence="4 5" key="1">
    <citation type="submission" date="2020-04" db="EMBL/GenBank/DDBJ databases">
        <title>Perkinsus olseni comparative genomics.</title>
        <authorList>
            <person name="Bogema D.R."/>
        </authorList>
    </citation>
    <scope>NUCLEOTIDE SEQUENCE [LARGE SCALE GENOMIC DNA]</scope>
    <source>
        <strain evidence="4">00978-12</strain>
    </source>
</reference>
<dbReference type="Proteomes" id="UP000541610">
    <property type="component" value="Unassembled WGS sequence"/>
</dbReference>
<feature type="compositionally biased region" description="Low complexity" evidence="1">
    <location>
        <begin position="628"/>
        <end position="639"/>
    </location>
</feature>
<accession>A0A7J6NC80</accession>
<dbReference type="InterPro" id="IPR051144">
    <property type="entry name" value="Formin_homology_domain"/>
</dbReference>
<dbReference type="Gene3D" id="1.10.630.10">
    <property type="entry name" value="Cytochrome P450"/>
    <property type="match status" value="1"/>
</dbReference>
<dbReference type="GO" id="GO:0020037">
    <property type="term" value="F:heme binding"/>
    <property type="evidence" value="ECO:0007669"/>
    <property type="project" value="InterPro"/>
</dbReference>
<dbReference type="EMBL" id="JABANP010000513">
    <property type="protein sequence ID" value="KAF4681473.1"/>
    <property type="molecule type" value="Genomic_DNA"/>
</dbReference>
<feature type="compositionally biased region" description="Polar residues" evidence="1">
    <location>
        <begin position="2212"/>
        <end position="2222"/>
    </location>
</feature>
<dbReference type="GO" id="GO:0005506">
    <property type="term" value="F:iron ion binding"/>
    <property type="evidence" value="ECO:0007669"/>
    <property type="project" value="InterPro"/>
</dbReference>
<feature type="compositionally biased region" description="Pro residues" evidence="1">
    <location>
        <begin position="905"/>
        <end position="940"/>
    </location>
</feature>
<sequence>MKSSAVGGHRDDSISPSRIARGLSPCLELSRDDLDVDQLADRIVLMRSPWQMPSDRMAHRNNIDVVSEYLLERYGCNFAVWNIERSQRSLVEPEKFRNQVLNFALPTTEVKGQSLAVAPPSIELLTRFCSSLMFWLQLDRTRFVAVIHCRDTSPTTLLFIIAALVSTGVCAEVKDAVAYLRERYAVGSEAATGLSSVLRSSSSIERDSSLESSRPTIKFIEPSNWPQSLQRYAKYFQKMVTADAGVSRRASTFLLKMVIIDHFIPPASDLFIEVGELVLDPSEQFKSEIGLLATDNTYAVVDSDETAGSLTVDMTHAGEFTVVLKGDVGIVLKSRTKSRLALRYYFNTAFVGSGDGEGEIMVLTREDMDIAGLRIDEIPQDFKITLLLNKWTIEDQERFEERKRKRAEDEAAAKGEHLERRRSISAGSGDGSPVTQRRVGKLSDVSPSGVRKGSDWSTVTLNRETSSLHRPRGDGRVFFDHHMLADSVRAKTRHHSDSSNGSNLTPSLRNCDPVAALMDRGYERLHAGVSLEVSDMNLFEAYAFCERYFPLSAAATSRSNGRAVSRASSLAFPPGVLPAAAADEDSLIDDFNRLHFFGPFSRGEGRRALGRLSSVYDDDVMGGHRRASSPASQRSFRSSLPPGRGYAETNSESISSSEDARCATQSEDLALVERSHHQGSRRQSVASRVVDDDDDDEYHLVDSSGGWFRMRYMSHVARQGDRHYGDTTTGPLLHLLGEGAGLPVTHSHYQDAALAGRAVPKSYQPGGVAALPRARLAGVPSARAGARRRELQQRRTLRHYQQQRLRRSYARSVCSSVIESPPHPLEDSTLTALRGPTLEAVARELHDGSAGDVPTTVESGLGDLSPITVKGASGFPGGEVGEGDELGGVALLDDRTELEASRKGTPPPLPSGKGTPPPLPSAKGTPPPLPGAKGTPPPLPSGKGDPTTPAQRQGGPHHPCPAPRGPYHPCPAARAPRHRKGLASQRTSQGKAIPPLAGAKGTPPPLPGAAKGTPPPLPGAAKGTPPPLPGAAKGTPPPLPGAKGPLPSTRSQGGPSPLQGAKGTPPPLPGATKGTPPLYQEPRGPLPLYQEPRGPLPSTRSPQGNSARVFPPPLLSTNASPSPHSKVGAGRGAPPPLPGVSATTPPLAAGSPLVLRSPPLASPPPPEPPSSASRRTPNSGPHKKKAAALPLGKKLHWKAIPDRLIGSTIWASYDDEGSSTPSDDHSGETLARDVAEMKTVFGASAQPGGKKGERKNKIVDDRPKLIEILDQKRAQNAGLVMARLPVELLVERMENLNTDNMVDASEDDDESFSQGSGPPPGSETTTEGFATVDMLEKLSTILPTPEEAEQLRAYHGDLSLLRPIERRLMPLAVMKRAQFRIKAMIAFLTFPDQLSGARRSIGVLQEAADQVRSSQKLRRLLFLVLKFGNFVNHGTTDLTTRGYTLESLLKLMEFKSTSVPGVTMLHYVACRLMEGDKGESQPMDLAEELSLVVTATGENTEVIVSTLTTLDRDIQAFQREAQQQSSQYSDEALSRLQRFARDASARVDEVKGEWTACEESLKELRRYAVWLAVVEDFFGTLKAFLDSYKRACNDIRRSPKKFQQLIYRRATLRCGVGDGVCFSTPGEDGRRAEERPLKKCRMMALGAIILADSRKRKHRSKHDWRALCSASMSIPIPSLTQLCDEGAPLEVTDHGHEVLDRSRIGSVVGVIGEDHLVDRALALLFGTKPSPRSDGVTGLEASVCGDVFTTGAEPSGKGLSKNGALKTAPPPASAAERAATYDCVREIVASLSDHVFFVVGSLTVDEQRALEEVLIRASRTNTPVTVLHLIPGCNNMDQLLSAFHHQLGSLYRNALGGDGSRPLLHPTSYKDYAFCACPSRMAMATNRDTAGMRQHHSIMTKHYAVATESESAEALRQIRNELLLLLRGATAFEPAKSAASIDDGANGVFNSPIDLIRRGLQKTLVRYCAVVAPVAVVDEHDDAADTAAAPPSPVEETAECCGDDGLMTIDVVKARTEKAPSWRETICRKIGLTRTPRRDYEARLVARAPTSAIGEAGKVVPVTQSLMAGEPSLVPRSSVYETLDRDGRTIIKHIDIEAPGVSFDDVEVSVVKREWLSCMLVKPMPEDATSRCNFTENTIAYGSVHRWFWLGSPTMASKTRNTAGDDAGIMYRPVPQPNGISLFNGVLSIQLYRIDTSHVVKQRANHSVTGCSAVTSTTTGQSKQTDTQTTAKKDISSADEEQQEAPHPQNSTETVTQEKGVRLLILLRWLHGQNHPPLELSSVIIAAAVGVIGLKLLKVIKRMFERTPFPGPGVGFVFRLALMSLDDQFKELMAMPRKFGKICCFKTPSRQVVVATDVLTYQSVMKRRPRESSGSDLENIMDLVNMPERWLTPSGDSIDEEKRLELIAFGFGPRQCPGKHLALKQLLCYSALLLRHFDDFRLAEQQAVSPKLSNLVSSSPHNLVTTMKRRSA</sequence>
<dbReference type="OrthoDB" id="1668162at2759"/>
<organism evidence="4 5">
    <name type="scientific">Perkinsus olseni</name>
    <name type="common">Perkinsus atlanticus</name>
    <dbReference type="NCBI Taxonomy" id="32597"/>
    <lineage>
        <taxon>Eukaryota</taxon>
        <taxon>Sar</taxon>
        <taxon>Alveolata</taxon>
        <taxon>Perkinsozoa</taxon>
        <taxon>Perkinsea</taxon>
        <taxon>Perkinsida</taxon>
        <taxon>Perkinsidae</taxon>
        <taxon>Perkinsus</taxon>
    </lineage>
</organism>
<feature type="compositionally biased region" description="Polar residues" evidence="1">
    <location>
        <begin position="648"/>
        <end position="665"/>
    </location>
</feature>
<dbReference type="SUPFAM" id="SSF48264">
    <property type="entry name" value="Cytochrome P450"/>
    <property type="match status" value="1"/>
</dbReference>
<dbReference type="InterPro" id="IPR036396">
    <property type="entry name" value="Cyt_P450_sf"/>
</dbReference>
<feature type="region of interest" description="Disordered" evidence="1">
    <location>
        <begin position="845"/>
        <end position="886"/>
    </location>
</feature>
<dbReference type="PROSITE" id="PS00086">
    <property type="entry name" value="CYTOCHROME_P450"/>
    <property type="match status" value="1"/>
</dbReference>
<dbReference type="PANTHER" id="PTHR45733">
    <property type="entry name" value="FORMIN-J"/>
    <property type="match status" value="1"/>
</dbReference>
<dbReference type="PROSITE" id="PS51444">
    <property type="entry name" value="FH2"/>
    <property type="match status" value="1"/>
</dbReference>
<evidence type="ECO:0000313" key="5">
    <source>
        <dbReference type="Proteomes" id="UP000541610"/>
    </source>
</evidence>
<feature type="region of interest" description="Disordered" evidence="1">
    <location>
        <begin position="402"/>
        <end position="467"/>
    </location>
</feature>
<dbReference type="PROSITE" id="PS51182">
    <property type="entry name" value="C2_TENSIN"/>
    <property type="match status" value="1"/>
</dbReference>
<feature type="compositionally biased region" description="Pro residues" evidence="1">
    <location>
        <begin position="958"/>
        <end position="969"/>
    </location>
</feature>
<gene>
    <name evidence="4" type="ORF">FOZ60_012068</name>
</gene>
<dbReference type="Pfam" id="PF02181">
    <property type="entry name" value="FH2"/>
    <property type="match status" value="1"/>
</dbReference>
<comment type="caution">
    <text evidence="4">The sequence shown here is derived from an EMBL/GenBank/DDBJ whole genome shotgun (WGS) entry which is preliminary data.</text>
</comment>
<feature type="compositionally biased region" description="Polar residues" evidence="1">
    <location>
        <begin position="455"/>
        <end position="465"/>
    </location>
</feature>
<feature type="region of interest" description="Disordered" evidence="1">
    <location>
        <begin position="898"/>
        <end position="1193"/>
    </location>
</feature>
<dbReference type="Gene3D" id="3.90.190.10">
    <property type="entry name" value="Protein tyrosine phosphatase superfamily"/>
    <property type="match status" value="1"/>
</dbReference>
<evidence type="ECO:0008006" key="6">
    <source>
        <dbReference type="Google" id="ProtNLM"/>
    </source>
</evidence>
<dbReference type="GO" id="GO:0004497">
    <property type="term" value="F:monooxygenase activity"/>
    <property type="evidence" value="ECO:0007669"/>
    <property type="project" value="InterPro"/>
</dbReference>
<feature type="compositionally biased region" description="Pro residues" evidence="1">
    <location>
        <begin position="1160"/>
        <end position="1169"/>
    </location>
</feature>
<dbReference type="InterPro" id="IPR015425">
    <property type="entry name" value="FH2_Formin"/>
</dbReference>
<dbReference type="InterPro" id="IPR001128">
    <property type="entry name" value="Cyt_P450"/>
</dbReference>
<protein>
    <recommendedName>
        <fullName evidence="6">Formin-like protein</fullName>
    </recommendedName>
</protein>
<dbReference type="GO" id="GO:0016705">
    <property type="term" value="F:oxidoreductase activity, acting on paired donors, with incorporation or reduction of molecular oxygen"/>
    <property type="evidence" value="ECO:0007669"/>
    <property type="project" value="InterPro"/>
</dbReference>
<feature type="region of interest" description="Disordered" evidence="1">
    <location>
        <begin position="2212"/>
        <end position="2256"/>
    </location>
</feature>
<feature type="domain" description="FH2" evidence="3">
    <location>
        <begin position="1182"/>
        <end position="1614"/>
    </location>
</feature>
<dbReference type="SMART" id="SM01326">
    <property type="entry name" value="PTEN_C2"/>
    <property type="match status" value="1"/>
</dbReference>
<feature type="compositionally biased region" description="Basic and acidic residues" evidence="1">
    <location>
        <begin position="402"/>
        <end position="422"/>
    </location>
</feature>
<feature type="compositionally biased region" description="Pro residues" evidence="1">
    <location>
        <begin position="1002"/>
        <end position="1040"/>
    </location>
</feature>
<dbReference type="SMART" id="SM00498">
    <property type="entry name" value="FH2"/>
    <property type="match status" value="1"/>
</dbReference>